<keyword evidence="2 5" id="KW-0489">Methyltransferase</keyword>
<dbReference type="NCBIfam" id="TIGR00050">
    <property type="entry name" value="rRNA_methyl_1"/>
    <property type="match status" value="1"/>
</dbReference>
<reference evidence="7 8" key="1">
    <citation type="submission" date="2024-02" db="EMBL/GenBank/DDBJ databases">
        <title>New especies of Spiribacter isolated from saline water.</title>
        <authorList>
            <person name="Leon M.J."/>
            <person name="De La Haba R."/>
            <person name="Sanchez-Porro C."/>
            <person name="Ventosa A."/>
        </authorList>
    </citation>
    <scope>NUCLEOTIDE SEQUENCE [LARGE SCALE GENOMIC DNA]</scope>
    <source>
        <strain evidence="8">ag22IC6-390</strain>
    </source>
</reference>
<evidence type="ECO:0000256" key="5">
    <source>
        <dbReference type="RuleBase" id="RU362024"/>
    </source>
</evidence>
<dbReference type="EMBL" id="JBAKFM010000002">
    <property type="protein sequence ID" value="MEX0468987.1"/>
    <property type="molecule type" value="Genomic_DNA"/>
</dbReference>
<evidence type="ECO:0000256" key="3">
    <source>
        <dbReference type="ARBA" id="ARBA00022679"/>
    </source>
</evidence>
<keyword evidence="4 5" id="KW-0949">S-adenosyl-L-methionine</keyword>
<sequence>MTDPKAVDCRFTLVGTTHPGNIGAAARAMKTMGLEGLDLVSPDCRVDENTRAMAASAYDVVEQGGWFDDLPAALADRALVLGLTARPRRDGVPALTPRQAAALVVAESVPTAVLFGRERTGLTNDELASCQRLVHIPANPDYPSLNLAAAVQLMAYELWLARLDATAGQSAGRVDGDAAPPATGAHLEGLHQTLARAVEVSGYSATAPRAVLLRRLRNLFNRARPSADEVDLLRGLFKRLLP</sequence>
<evidence type="ECO:0000256" key="2">
    <source>
        <dbReference type="ARBA" id="ARBA00022603"/>
    </source>
</evidence>
<dbReference type="RefSeq" id="WP_367958793.1">
    <property type="nucleotide sequence ID" value="NZ_JBAKFH010000002.1"/>
</dbReference>
<dbReference type="GO" id="GO:0008168">
    <property type="term" value="F:methyltransferase activity"/>
    <property type="evidence" value="ECO:0007669"/>
    <property type="project" value="UniProtKB-KW"/>
</dbReference>
<evidence type="ECO:0000313" key="8">
    <source>
        <dbReference type="Proteomes" id="UP001556709"/>
    </source>
</evidence>
<dbReference type="Gene3D" id="3.40.1280.10">
    <property type="match status" value="1"/>
</dbReference>
<name>A0ABV3TBH5_9GAMM</name>
<dbReference type="Pfam" id="PF00588">
    <property type="entry name" value="SpoU_methylase"/>
    <property type="match status" value="1"/>
</dbReference>
<protein>
    <recommendedName>
        <fullName evidence="5">tRNA (cytidine/uridine-2'-O-)-methyltransferase TrmJ</fullName>
        <ecNumber evidence="5">2.1.1.200</ecNumber>
    </recommendedName>
    <alternativeName>
        <fullName evidence="5">tRNA (cytidine(32)/uridine(32)-2'-O)-methyltransferase</fullName>
    </alternativeName>
    <alternativeName>
        <fullName evidence="5">tRNA Cm32/Um32 methyltransferase</fullName>
    </alternativeName>
</protein>
<dbReference type="EC" id="2.1.1.200" evidence="5"/>
<comment type="catalytic activity">
    <reaction evidence="5">
        <text>uridine(32) in tRNA + S-adenosyl-L-methionine = 2'-O-methyluridine(32) in tRNA + S-adenosyl-L-homocysteine + H(+)</text>
        <dbReference type="Rhea" id="RHEA:42936"/>
        <dbReference type="Rhea" id="RHEA-COMP:10107"/>
        <dbReference type="Rhea" id="RHEA-COMP:10290"/>
        <dbReference type="ChEBI" id="CHEBI:15378"/>
        <dbReference type="ChEBI" id="CHEBI:57856"/>
        <dbReference type="ChEBI" id="CHEBI:59789"/>
        <dbReference type="ChEBI" id="CHEBI:65315"/>
        <dbReference type="ChEBI" id="CHEBI:74478"/>
        <dbReference type="EC" id="2.1.1.200"/>
    </reaction>
</comment>
<comment type="caution">
    <text evidence="7">The sequence shown here is derived from an EMBL/GenBank/DDBJ whole genome shotgun (WGS) entry which is preliminary data.</text>
</comment>
<evidence type="ECO:0000313" key="7">
    <source>
        <dbReference type="EMBL" id="MEX0468987.1"/>
    </source>
</evidence>
<keyword evidence="8" id="KW-1185">Reference proteome</keyword>
<evidence type="ECO:0000259" key="6">
    <source>
        <dbReference type="Pfam" id="PF00588"/>
    </source>
</evidence>
<comment type="similarity">
    <text evidence="1">Belongs to the class IV-like SAM-binding methyltransferase superfamily. RNA methyltransferase TrmH family.</text>
</comment>
<comment type="catalytic activity">
    <reaction evidence="5">
        <text>cytidine(32) in tRNA + S-adenosyl-L-methionine = 2'-O-methylcytidine(32) in tRNA + S-adenosyl-L-homocysteine + H(+)</text>
        <dbReference type="Rhea" id="RHEA:42932"/>
        <dbReference type="Rhea" id="RHEA-COMP:10288"/>
        <dbReference type="Rhea" id="RHEA-COMP:10289"/>
        <dbReference type="ChEBI" id="CHEBI:15378"/>
        <dbReference type="ChEBI" id="CHEBI:57856"/>
        <dbReference type="ChEBI" id="CHEBI:59789"/>
        <dbReference type="ChEBI" id="CHEBI:74495"/>
        <dbReference type="ChEBI" id="CHEBI:82748"/>
        <dbReference type="EC" id="2.1.1.200"/>
    </reaction>
</comment>
<organism evidence="7 8">
    <name type="scientific">Spiribacter pallidus</name>
    <dbReference type="NCBI Taxonomy" id="1987936"/>
    <lineage>
        <taxon>Bacteria</taxon>
        <taxon>Pseudomonadati</taxon>
        <taxon>Pseudomonadota</taxon>
        <taxon>Gammaproteobacteria</taxon>
        <taxon>Chromatiales</taxon>
        <taxon>Ectothiorhodospiraceae</taxon>
        <taxon>Spiribacter</taxon>
    </lineage>
</organism>
<comment type="subcellular location">
    <subcellularLocation>
        <location evidence="5">Cytoplasm</location>
    </subcellularLocation>
</comment>
<dbReference type="InterPro" id="IPR029026">
    <property type="entry name" value="tRNA_m1G_MTases_N"/>
</dbReference>
<evidence type="ECO:0000256" key="4">
    <source>
        <dbReference type="ARBA" id="ARBA00022691"/>
    </source>
</evidence>
<feature type="domain" description="tRNA/rRNA methyltransferase SpoU type" evidence="6">
    <location>
        <begin position="11"/>
        <end position="156"/>
    </location>
</feature>
<keyword evidence="3" id="KW-0808">Transferase</keyword>
<comment type="function">
    <text evidence="5">Catalyzes the formation of 2'O-methylated cytidine (Cm32) or 2'O-methylated uridine (Um32) at position 32 in tRNA.</text>
</comment>
<keyword evidence="5" id="KW-0963">Cytoplasm</keyword>
<dbReference type="PANTHER" id="PTHR42786:SF2">
    <property type="entry name" value="TRNA (CYTIDINE_URIDINE-2'-O-)-METHYLTRANSFERASE TRMJ"/>
    <property type="match status" value="1"/>
</dbReference>
<dbReference type="Gene3D" id="1.10.8.590">
    <property type="match status" value="1"/>
</dbReference>
<dbReference type="GO" id="GO:0032259">
    <property type="term" value="P:methylation"/>
    <property type="evidence" value="ECO:0007669"/>
    <property type="project" value="UniProtKB-KW"/>
</dbReference>
<dbReference type="InterPro" id="IPR029028">
    <property type="entry name" value="Alpha/beta_knot_MTases"/>
</dbReference>
<dbReference type="SUPFAM" id="SSF75217">
    <property type="entry name" value="alpha/beta knot"/>
    <property type="match status" value="1"/>
</dbReference>
<dbReference type="InterPro" id="IPR004384">
    <property type="entry name" value="RNA_MeTrfase_TrmJ/LasT"/>
</dbReference>
<gene>
    <name evidence="5" type="primary">trmJ</name>
    <name evidence="7" type="ORF">V6X73_04530</name>
</gene>
<evidence type="ECO:0000256" key="1">
    <source>
        <dbReference type="ARBA" id="ARBA00007228"/>
    </source>
</evidence>
<proteinExistence type="inferred from homology"/>
<dbReference type="InterPro" id="IPR001537">
    <property type="entry name" value="SpoU_MeTrfase"/>
</dbReference>
<comment type="subunit">
    <text evidence="5">Homodimer.</text>
</comment>
<keyword evidence="5" id="KW-0819">tRNA processing</keyword>
<dbReference type="PIRSF" id="PIRSF004808">
    <property type="entry name" value="LasT"/>
    <property type="match status" value="1"/>
</dbReference>
<dbReference type="Proteomes" id="UP001556709">
    <property type="component" value="Unassembled WGS sequence"/>
</dbReference>
<dbReference type="CDD" id="cd18093">
    <property type="entry name" value="SpoU-like_TrmJ"/>
    <property type="match status" value="1"/>
</dbReference>
<accession>A0ABV3TBH5</accession>
<dbReference type="PANTHER" id="PTHR42786">
    <property type="entry name" value="TRNA/RRNA METHYLTRANSFERASE"/>
    <property type="match status" value="1"/>
</dbReference>